<dbReference type="PROSITE" id="PS52029">
    <property type="entry name" value="LD_TPASE"/>
    <property type="match status" value="1"/>
</dbReference>
<reference evidence="9 10" key="1">
    <citation type="submission" date="2016-11" db="EMBL/GenBank/DDBJ databases">
        <authorList>
            <person name="Jaros S."/>
            <person name="Januszkiewicz K."/>
            <person name="Wedrychowicz H."/>
        </authorList>
    </citation>
    <scope>NUCLEOTIDE SEQUENCE [LARGE SCALE GENOMIC DNA]</scope>
    <source>
        <strain evidence="9 10">DSM 26897</strain>
    </source>
</reference>
<dbReference type="CDD" id="cd16913">
    <property type="entry name" value="YkuD_like"/>
    <property type="match status" value="1"/>
</dbReference>
<organism evidence="9 10">
    <name type="scientific">Cnuella takakiae</name>
    <dbReference type="NCBI Taxonomy" id="1302690"/>
    <lineage>
        <taxon>Bacteria</taxon>
        <taxon>Pseudomonadati</taxon>
        <taxon>Bacteroidota</taxon>
        <taxon>Chitinophagia</taxon>
        <taxon>Chitinophagales</taxon>
        <taxon>Chitinophagaceae</taxon>
        <taxon>Cnuella</taxon>
    </lineage>
</organism>
<keyword evidence="5 7" id="KW-0573">Peptidoglycan synthesis</keyword>
<protein>
    <submittedName>
        <fullName evidence="9">L,D-transpeptidase catalytic domain</fullName>
    </submittedName>
</protein>
<evidence type="ECO:0000256" key="7">
    <source>
        <dbReference type="PROSITE-ProRule" id="PRU01373"/>
    </source>
</evidence>
<keyword evidence="4 7" id="KW-0133">Cell shape</keyword>
<name>A0A1M5IQ45_9BACT</name>
<gene>
    <name evidence="9" type="ORF">SAMN05444008_1259</name>
</gene>
<dbReference type="STRING" id="1302690.BUE76_20230"/>
<dbReference type="Proteomes" id="UP000184368">
    <property type="component" value="Unassembled WGS sequence"/>
</dbReference>
<dbReference type="GO" id="GO:0004180">
    <property type="term" value="F:carboxypeptidase activity"/>
    <property type="evidence" value="ECO:0007669"/>
    <property type="project" value="UniProtKB-ARBA"/>
</dbReference>
<dbReference type="InterPro" id="IPR038063">
    <property type="entry name" value="Transpep_catalytic_dom"/>
</dbReference>
<evidence type="ECO:0000256" key="6">
    <source>
        <dbReference type="ARBA" id="ARBA00023316"/>
    </source>
</evidence>
<feature type="domain" description="L,D-TPase catalytic" evidence="8">
    <location>
        <begin position="68"/>
        <end position="210"/>
    </location>
</feature>
<keyword evidence="3" id="KW-0808">Transferase</keyword>
<dbReference type="Pfam" id="PF03734">
    <property type="entry name" value="YkuD"/>
    <property type="match status" value="1"/>
</dbReference>
<dbReference type="GO" id="GO:0016740">
    <property type="term" value="F:transferase activity"/>
    <property type="evidence" value="ECO:0007669"/>
    <property type="project" value="UniProtKB-KW"/>
</dbReference>
<comment type="similarity">
    <text evidence="2">Belongs to the YkuD family.</text>
</comment>
<evidence type="ECO:0000256" key="5">
    <source>
        <dbReference type="ARBA" id="ARBA00022984"/>
    </source>
</evidence>
<evidence type="ECO:0000256" key="2">
    <source>
        <dbReference type="ARBA" id="ARBA00005992"/>
    </source>
</evidence>
<accession>A0A1M5IQ45</accession>
<feature type="active site" description="Proton donor/acceptor" evidence="7">
    <location>
        <position position="166"/>
    </location>
</feature>
<dbReference type="AlphaFoldDB" id="A0A1M5IQ45"/>
<evidence type="ECO:0000259" key="8">
    <source>
        <dbReference type="PROSITE" id="PS52029"/>
    </source>
</evidence>
<evidence type="ECO:0000256" key="4">
    <source>
        <dbReference type="ARBA" id="ARBA00022960"/>
    </source>
</evidence>
<keyword evidence="6 7" id="KW-0961">Cell wall biogenesis/degradation</keyword>
<dbReference type="UniPathway" id="UPA00219"/>
<comment type="pathway">
    <text evidence="1 7">Cell wall biogenesis; peptidoglycan biosynthesis.</text>
</comment>
<keyword evidence="10" id="KW-1185">Reference proteome</keyword>
<dbReference type="GO" id="GO:0008360">
    <property type="term" value="P:regulation of cell shape"/>
    <property type="evidence" value="ECO:0007669"/>
    <property type="project" value="UniProtKB-UniRule"/>
</dbReference>
<dbReference type="SUPFAM" id="SSF141523">
    <property type="entry name" value="L,D-transpeptidase catalytic domain-like"/>
    <property type="match status" value="1"/>
</dbReference>
<dbReference type="GO" id="GO:0071555">
    <property type="term" value="P:cell wall organization"/>
    <property type="evidence" value="ECO:0007669"/>
    <property type="project" value="UniProtKB-UniRule"/>
</dbReference>
<evidence type="ECO:0000256" key="1">
    <source>
        <dbReference type="ARBA" id="ARBA00004752"/>
    </source>
</evidence>
<feature type="active site" description="Nucleophile" evidence="7">
    <location>
        <position position="186"/>
    </location>
</feature>
<dbReference type="PANTHER" id="PTHR36699">
    <property type="entry name" value="LD-TRANSPEPTIDASE"/>
    <property type="match status" value="1"/>
</dbReference>
<evidence type="ECO:0000313" key="9">
    <source>
        <dbReference type="EMBL" id="SHG30346.1"/>
    </source>
</evidence>
<dbReference type="PANTHER" id="PTHR36699:SF1">
    <property type="entry name" value="L,D-TRANSPEPTIDASE YAFK-RELATED"/>
    <property type="match status" value="1"/>
</dbReference>
<dbReference type="EMBL" id="FQUO01000025">
    <property type="protein sequence ID" value="SHG30346.1"/>
    <property type="molecule type" value="Genomic_DNA"/>
</dbReference>
<evidence type="ECO:0000313" key="10">
    <source>
        <dbReference type="Proteomes" id="UP000184368"/>
    </source>
</evidence>
<sequence length="211" mass="23502">MLQRPVCWLAQQVLLNLPAPVMKTAFFTTMLAGVCLFHPAVKENTAASGMAYLKVKSRSLGSAPVNPVRIVIDKSDYELHVYDAKGWFATYPVVFGANPLANKKMEGDKLTPEGVYHIVAKRPHQKWSHFLSLDYPNAQDLARFEALKRSGAIPRNASPGGGIGIHGTWPNDDYMIDRYKNWTNGCISLKNGDVRDLYSFIPVGTPVEIRR</sequence>
<dbReference type="GO" id="GO:0009252">
    <property type="term" value="P:peptidoglycan biosynthetic process"/>
    <property type="evidence" value="ECO:0007669"/>
    <property type="project" value="UniProtKB-UniPathway"/>
</dbReference>
<dbReference type="InterPro" id="IPR005490">
    <property type="entry name" value="LD_TPept_cat_dom"/>
</dbReference>
<dbReference type="Gene3D" id="2.40.440.10">
    <property type="entry name" value="L,D-transpeptidase catalytic domain-like"/>
    <property type="match status" value="1"/>
</dbReference>
<proteinExistence type="inferred from homology"/>
<evidence type="ECO:0000256" key="3">
    <source>
        <dbReference type="ARBA" id="ARBA00022679"/>
    </source>
</evidence>